<keyword evidence="2" id="KW-1185">Reference proteome</keyword>
<name>A0AAN9MPT8_CANGL</name>
<gene>
    <name evidence="1" type="ORF">VNO77_00658</name>
</gene>
<evidence type="ECO:0000313" key="2">
    <source>
        <dbReference type="Proteomes" id="UP001367508"/>
    </source>
</evidence>
<dbReference type="Proteomes" id="UP001367508">
    <property type="component" value="Unassembled WGS sequence"/>
</dbReference>
<evidence type="ECO:0000313" key="1">
    <source>
        <dbReference type="EMBL" id="KAK7358720.1"/>
    </source>
</evidence>
<organism evidence="1 2">
    <name type="scientific">Canavalia gladiata</name>
    <name type="common">Sword bean</name>
    <name type="synonym">Dolichos gladiatus</name>
    <dbReference type="NCBI Taxonomy" id="3824"/>
    <lineage>
        <taxon>Eukaryota</taxon>
        <taxon>Viridiplantae</taxon>
        <taxon>Streptophyta</taxon>
        <taxon>Embryophyta</taxon>
        <taxon>Tracheophyta</taxon>
        <taxon>Spermatophyta</taxon>
        <taxon>Magnoliopsida</taxon>
        <taxon>eudicotyledons</taxon>
        <taxon>Gunneridae</taxon>
        <taxon>Pentapetalae</taxon>
        <taxon>rosids</taxon>
        <taxon>fabids</taxon>
        <taxon>Fabales</taxon>
        <taxon>Fabaceae</taxon>
        <taxon>Papilionoideae</taxon>
        <taxon>50 kb inversion clade</taxon>
        <taxon>NPAAA clade</taxon>
        <taxon>indigoferoid/millettioid clade</taxon>
        <taxon>Phaseoleae</taxon>
        <taxon>Canavalia</taxon>
    </lineage>
</organism>
<proteinExistence type="predicted"/>
<sequence length="135" mass="15275">MGIVQEFLLGVVCSFLPNEYNHIEAEGLAMSWDGLVIKPHKENLTKPENIANPPPQIHLRHLLLLQSSTLFLQSKSTLYVCWSFTVQICLSLLLLRRTHIPFLLQADPFEAPLTRNLSQPLSPVTSQPSSFFTFC</sequence>
<dbReference type="EMBL" id="JAYMYQ010000001">
    <property type="protein sequence ID" value="KAK7358720.1"/>
    <property type="molecule type" value="Genomic_DNA"/>
</dbReference>
<reference evidence="1 2" key="1">
    <citation type="submission" date="2024-01" db="EMBL/GenBank/DDBJ databases">
        <title>The genomes of 5 underutilized Papilionoideae crops provide insights into root nodulation and disease resistanc.</title>
        <authorList>
            <person name="Jiang F."/>
        </authorList>
    </citation>
    <scope>NUCLEOTIDE SEQUENCE [LARGE SCALE GENOMIC DNA]</scope>
    <source>
        <strain evidence="1">LVBAO_FW01</strain>
        <tissue evidence="1">Leaves</tissue>
    </source>
</reference>
<protein>
    <submittedName>
        <fullName evidence="1">Uncharacterized protein</fullName>
    </submittedName>
</protein>
<dbReference type="AlphaFoldDB" id="A0AAN9MPT8"/>
<accession>A0AAN9MPT8</accession>
<comment type="caution">
    <text evidence="1">The sequence shown here is derived from an EMBL/GenBank/DDBJ whole genome shotgun (WGS) entry which is preliminary data.</text>
</comment>